<evidence type="ECO:0000313" key="2">
    <source>
        <dbReference type="Proteomes" id="UP000531594"/>
    </source>
</evidence>
<dbReference type="Proteomes" id="UP000531594">
    <property type="component" value="Unassembled WGS sequence"/>
</dbReference>
<keyword evidence="2" id="KW-1185">Reference proteome</keyword>
<dbReference type="Gene3D" id="1.10.3450.10">
    <property type="entry name" value="TTHA0068-like"/>
    <property type="match status" value="1"/>
</dbReference>
<gene>
    <name evidence="1" type="ORF">HNR53_001363</name>
</gene>
<dbReference type="EMBL" id="JACHGK010000003">
    <property type="protein sequence ID" value="MBB6444754.1"/>
    <property type="molecule type" value="Genomic_DNA"/>
</dbReference>
<dbReference type="SUPFAM" id="SSF140663">
    <property type="entry name" value="TTHA0068-like"/>
    <property type="match status" value="1"/>
</dbReference>
<reference evidence="1 2" key="1">
    <citation type="submission" date="2020-08" db="EMBL/GenBank/DDBJ databases">
        <title>Genomic Encyclopedia of Type Strains, Phase IV (KMG-IV): sequencing the most valuable type-strain genomes for metagenomic binning, comparative biology and taxonomic classification.</title>
        <authorList>
            <person name="Goeker M."/>
        </authorList>
    </citation>
    <scope>NUCLEOTIDE SEQUENCE [LARGE SCALE GENOMIC DNA]</scope>
    <source>
        <strain evidence="1 2">DSM 5391</strain>
    </source>
</reference>
<accession>A0A7X0HPY9</accession>
<protein>
    <recommendedName>
        <fullName evidence="3">DUF309 domain-containing protein</fullName>
    </recommendedName>
</protein>
<dbReference type="RefSeq" id="WP_184524116.1">
    <property type="nucleotide sequence ID" value="NZ_JACHGK010000003.1"/>
</dbReference>
<dbReference type="InterPro" id="IPR023203">
    <property type="entry name" value="TTHA0068_sf"/>
</dbReference>
<name>A0A7X0HPY9_9BACI</name>
<proteinExistence type="predicted"/>
<dbReference type="PANTHER" id="PTHR34796">
    <property type="entry name" value="EXPRESSED PROTEIN"/>
    <property type="match status" value="1"/>
</dbReference>
<comment type="caution">
    <text evidence="1">The sequence shown here is derived from an EMBL/GenBank/DDBJ whole genome shotgun (WGS) entry which is preliminary data.</text>
</comment>
<dbReference type="AlphaFoldDB" id="A0A7X0HPY9"/>
<dbReference type="PANTHER" id="PTHR34796:SF1">
    <property type="entry name" value="EXPRESSED PROTEIN"/>
    <property type="match status" value="1"/>
</dbReference>
<dbReference type="InterPro" id="IPR005500">
    <property type="entry name" value="DUF309"/>
</dbReference>
<organism evidence="1 2">
    <name type="scientific">Bacillus benzoevorans</name>
    <dbReference type="NCBI Taxonomy" id="1456"/>
    <lineage>
        <taxon>Bacteria</taxon>
        <taxon>Bacillati</taxon>
        <taxon>Bacillota</taxon>
        <taxon>Bacilli</taxon>
        <taxon>Bacillales</taxon>
        <taxon>Bacillaceae</taxon>
        <taxon>Bacillus</taxon>
    </lineage>
</organism>
<evidence type="ECO:0000313" key="1">
    <source>
        <dbReference type="EMBL" id="MBB6444754.1"/>
    </source>
</evidence>
<evidence type="ECO:0008006" key="3">
    <source>
        <dbReference type="Google" id="ProtNLM"/>
    </source>
</evidence>
<dbReference type="Pfam" id="PF03745">
    <property type="entry name" value="DUF309"/>
    <property type="match status" value="1"/>
</dbReference>
<sequence>MTYPQEYIEFLVHFHGNRDYFECHEILEEYWKRTDLDHKQSIWVGFIQLAVAQYHYRRGNLKGAFKTLQKSLQIFLLDQAAVSRLGIDHAALTQQLKELLQKIEQHQSYESICLPILSYDLRKKCMQRSRELNMVWGSRSDVSDSALVHRHKERDRTQVIEERNLAIKKRQIKETNSEKKE</sequence>